<feature type="transmembrane region" description="Helical" evidence="1">
    <location>
        <begin position="79"/>
        <end position="104"/>
    </location>
</feature>
<dbReference type="InterPro" id="IPR025689">
    <property type="entry name" value="Spore_YtrH"/>
</dbReference>
<accession>A0A368VME9</accession>
<dbReference type="Proteomes" id="UP000252415">
    <property type="component" value="Unassembled WGS sequence"/>
</dbReference>
<dbReference type="RefSeq" id="WP_114382440.1">
    <property type="nucleotide sequence ID" value="NZ_QPJD01000015.1"/>
</dbReference>
<protein>
    <submittedName>
        <fullName evidence="2">Sporulation protein YtrH</fullName>
    </submittedName>
</protein>
<name>A0A368VME9_9BACL</name>
<dbReference type="AlphaFoldDB" id="A0A368VME9"/>
<keyword evidence="1" id="KW-0472">Membrane</keyword>
<dbReference type="EMBL" id="QPJD01000015">
    <property type="protein sequence ID" value="RCW42680.1"/>
    <property type="molecule type" value="Genomic_DNA"/>
</dbReference>
<organism evidence="2 3">
    <name type="scientific">Paenibacillus prosopidis</name>
    <dbReference type="NCBI Taxonomy" id="630520"/>
    <lineage>
        <taxon>Bacteria</taxon>
        <taxon>Bacillati</taxon>
        <taxon>Bacillota</taxon>
        <taxon>Bacilli</taxon>
        <taxon>Bacillales</taxon>
        <taxon>Paenibacillaceae</taxon>
        <taxon>Paenibacillus</taxon>
    </lineage>
</organism>
<keyword evidence="1" id="KW-0812">Transmembrane</keyword>
<evidence type="ECO:0000313" key="2">
    <source>
        <dbReference type="EMBL" id="RCW42680.1"/>
    </source>
</evidence>
<comment type="caution">
    <text evidence="2">The sequence shown here is derived from an EMBL/GenBank/DDBJ whole genome shotgun (WGS) entry which is preliminary data.</text>
</comment>
<feature type="transmembrane region" description="Helical" evidence="1">
    <location>
        <begin position="12"/>
        <end position="36"/>
    </location>
</feature>
<keyword evidence="3" id="KW-1185">Reference proteome</keyword>
<dbReference type="Pfam" id="PF14034">
    <property type="entry name" value="Spore_YtrH"/>
    <property type="match status" value="1"/>
</dbReference>
<proteinExistence type="predicted"/>
<reference evidence="2 3" key="1">
    <citation type="submission" date="2018-07" db="EMBL/GenBank/DDBJ databases">
        <title>Genomic Encyclopedia of Type Strains, Phase III (KMG-III): the genomes of soil and plant-associated and newly described type strains.</title>
        <authorList>
            <person name="Whitman W."/>
        </authorList>
    </citation>
    <scope>NUCLEOTIDE SEQUENCE [LARGE SCALE GENOMIC DNA]</scope>
    <source>
        <strain evidence="2 3">CECT 7506</strain>
    </source>
</reference>
<evidence type="ECO:0000256" key="1">
    <source>
        <dbReference type="SAM" id="Phobius"/>
    </source>
</evidence>
<sequence length="108" mass="11182">MSYFLSKAGLDFFIAFGVVIGGSMLAGIGSVFMLLPPGDTMLDTAARLKIWAIVAAIGGSIDPVRVIESNITAGQLSPAAQQICFIIIAFLGAHLGTELVRLICKGAA</sequence>
<gene>
    <name evidence="2" type="ORF">DFP97_115113</name>
</gene>
<evidence type="ECO:0000313" key="3">
    <source>
        <dbReference type="Proteomes" id="UP000252415"/>
    </source>
</evidence>
<dbReference type="OrthoDB" id="2381692at2"/>
<keyword evidence="1" id="KW-1133">Transmembrane helix</keyword>